<dbReference type="AlphaFoldDB" id="A0A844GRP1"/>
<dbReference type="Pfam" id="PF13306">
    <property type="entry name" value="LRR_5"/>
    <property type="match status" value="1"/>
</dbReference>
<evidence type="ECO:0000313" key="3">
    <source>
        <dbReference type="Proteomes" id="UP000437824"/>
    </source>
</evidence>
<dbReference type="InterPro" id="IPR026906">
    <property type="entry name" value="LRR_5"/>
</dbReference>
<dbReference type="InterPro" id="IPR032675">
    <property type="entry name" value="LRR_dom_sf"/>
</dbReference>
<dbReference type="PANTHER" id="PTHR45661:SF3">
    <property type="entry name" value="IG-LIKE DOMAIN-CONTAINING PROTEIN"/>
    <property type="match status" value="1"/>
</dbReference>
<reference evidence="2 3" key="1">
    <citation type="submission" date="2019-11" db="EMBL/GenBank/DDBJ databases">
        <title>Draft genome sequence of Blautia luti DSM 14534T, isolated from human stool.</title>
        <authorList>
            <person name="Ortiz R."/>
            <person name="Melis-Arcos F."/>
            <person name="Covarrubias P."/>
            <person name="Cardenas J.P."/>
            <person name="Perez-Donoso J."/>
            <person name="Almonacid D."/>
        </authorList>
    </citation>
    <scope>NUCLEOTIDE SEQUENCE [LARGE SCALE GENOMIC DNA]</scope>
    <source>
        <strain evidence="2 3">DSM 14534</strain>
    </source>
</reference>
<dbReference type="Gene3D" id="3.80.10.10">
    <property type="entry name" value="Ribonuclease Inhibitor"/>
    <property type="match status" value="1"/>
</dbReference>
<dbReference type="PANTHER" id="PTHR45661">
    <property type="entry name" value="SURFACE ANTIGEN"/>
    <property type="match status" value="1"/>
</dbReference>
<evidence type="ECO:0000313" key="2">
    <source>
        <dbReference type="EMBL" id="MTD62385.1"/>
    </source>
</evidence>
<protein>
    <submittedName>
        <fullName evidence="2">Leucine-rich repeat protein</fullName>
    </submittedName>
</protein>
<dbReference type="InterPro" id="IPR053139">
    <property type="entry name" value="Surface_bspA-like"/>
</dbReference>
<proteinExistence type="predicted"/>
<sequence>MDIRRIVFVYIKYEEAKEKSMKKKLLAVILAIAVSCQSLPVYAGEMADIFSDSGTEMSEEEKVTDDFSDGEAKKNVETTEEMSQTDPEFISPEEEPAENILKDDQNENDSSDENSDENQVSAYSADIELTYGDYKYIVSGQEATVIKYIGSESTVKLPEKINNYVVNTIGERAFQSCLSLTEIEIPDSVEEIGDSAFQNCGSLTEVTGGRRLKKIGYEAF</sequence>
<feature type="non-terminal residue" evidence="2">
    <location>
        <position position="220"/>
    </location>
</feature>
<organism evidence="2 3">
    <name type="scientific">Blautia luti DSM 14534 = JCM 17040</name>
    <dbReference type="NCBI Taxonomy" id="649762"/>
    <lineage>
        <taxon>Bacteria</taxon>
        <taxon>Bacillati</taxon>
        <taxon>Bacillota</taxon>
        <taxon>Clostridia</taxon>
        <taxon>Lachnospirales</taxon>
        <taxon>Lachnospiraceae</taxon>
        <taxon>Blautia</taxon>
    </lineage>
</organism>
<feature type="region of interest" description="Disordered" evidence="1">
    <location>
        <begin position="53"/>
        <end position="94"/>
    </location>
</feature>
<gene>
    <name evidence="2" type="ORF">GKZ57_14335</name>
</gene>
<dbReference type="Proteomes" id="UP000437824">
    <property type="component" value="Unassembled WGS sequence"/>
</dbReference>
<evidence type="ECO:0000256" key="1">
    <source>
        <dbReference type="SAM" id="MobiDB-lite"/>
    </source>
</evidence>
<name>A0A844GRP1_9FIRM</name>
<comment type="caution">
    <text evidence="2">The sequence shown here is derived from an EMBL/GenBank/DDBJ whole genome shotgun (WGS) entry which is preliminary data.</text>
</comment>
<feature type="compositionally biased region" description="Basic and acidic residues" evidence="1">
    <location>
        <begin position="60"/>
        <end position="77"/>
    </location>
</feature>
<accession>A0A844GRP1</accession>
<dbReference type="EMBL" id="WMBC01000013">
    <property type="protein sequence ID" value="MTD62385.1"/>
    <property type="molecule type" value="Genomic_DNA"/>
</dbReference>